<comment type="similarity">
    <text evidence="3">Belongs to the TPX2 family.</text>
</comment>
<comment type="subcellular location">
    <subcellularLocation>
        <location evidence="2">Cytoplasm</location>
        <location evidence="2">Cytoskeleton</location>
        <location evidence="2">Spindle</location>
    </subcellularLocation>
    <subcellularLocation>
        <location evidence="1">Nucleus</location>
    </subcellularLocation>
</comment>
<sequence length="379" mass="42394">MSVDGRSLRQGCTPLPRKRGPVDEVGPSTSKKRKCSPTLAEKVYRYQHETPPRFKHAPTPSSKKRPSLTRPEPFLLHTSERAEMSRRTAPKAEEYVPLCVQVAQVFTKTPPRCKRVPQPPDATPQPRVTVPQPFHISQGVQASHKSPPPGRSTPTPAFKAKPLSRRMLEQSGASGVPKVDKRPATVPVEFSFAGRPSLAAHPKPELDTPFKFKANPMPLTTPFKPVLPGRKLTPCPFHLATEGLSHRPQHTQTPQSVFKAKEWKAGEFPTPPAPRRQKPLTEIQAFAFASDTRASKRAKFDEELRQKEEARALALALREKENREREERDLRALRRSLVHKAVPIPDACRRPSAGGPTSRERDLVMQRLEAAPALPRTLR</sequence>
<keyword evidence="4" id="KW-0963">Cytoplasm</keyword>
<evidence type="ECO:0000256" key="3">
    <source>
        <dbReference type="ARBA" id="ARBA00005885"/>
    </source>
</evidence>
<dbReference type="GO" id="GO:0005874">
    <property type="term" value="C:microtubule"/>
    <property type="evidence" value="ECO:0007669"/>
    <property type="project" value="InterPro"/>
</dbReference>
<dbReference type="PANTHER" id="PTHR14326">
    <property type="entry name" value="TARGETING PROTEIN FOR XKLP2"/>
    <property type="match status" value="1"/>
</dbReference>
<evidence type="ECO:0000256" key="6">
    <source>
        <dbReference type="ARBA" id="ARBA00023242"/>
    </source>
</evidence>
<dbReference type="AlphaFoldDB" id="A0A7S1N3M5"/>
<feature type="domain" description="TPX2 C-terminal" evidence="9">
    <location>
        <begin position="286"/>
        <end position="346"/>
    </location>
</feature>
<gene>
    <name evidence="11" type="ORF">EGYM00392_LOCUS6180</name>
</gene>
<proteinExistence type="inferred from homology"/>
<dbReference type="Pfam" id="PF06886">
    <property type="entry name" value="TPX2"/>
    <property type="match status" value="1"/>
</dbReference>
<dbReference type="EMBL" id="HBGA01015939">
    <property type="protein sequence ID" value="CAD8995125.1"/>
    <property type="molecule type" value="Transcribed_RNA"/>
</dbReference>
<dbReference type="GO" id="GO:0060236">
    <property type="term" value="P:regulation of mitotic spindle organization"/>
    <property type="evidence" value="ECO:0007669"/>
    <property type="project" value="InterPro"/>
</dbReference>
<protein>
    <recommendedName>
        <fullName evidence="12">TPX2 C-terminal domain-containing protein</fullName>
    </recommendedName>
</protein>
<dbReference type="InterPro" id="IPR027329">
    <property type="entry name" value="TPX2_C"/>
</dbReference>
<evidence type="ECO:0000256" key="5">
    <source>
        <dbReference type="ARBA" id="ARBA00023212"/>
    </source>
</evidence>
<feature type="region of interest" description="Disordered" evidence="8">
    <location>
        <begin position="196"/>
        <end position="215"/>
    </location>
</feature>
<dbReference type="PANTHER" id="PTHR14326:SF44">
    <property type="entry name" value="TARGETING PROTEIN FOR XKLP2"/>
    <property type="match status" value="1"/>
</dbReference>
<evidence type="ECO:0000259" key="10">
    <source>
        <dbReference type="Pfam" id="PF12214"/>
    </source>
</evidence>
<evidence type="ECO:0000313" key="11">
    <source>
        <dbReference type="EMBL" id="CAD8995125.1"/>
    </source>
</evidence>
<keyword evidence="7" id="KW-0175">Coiled coil</keyword>
<dbReference type="GO" id="GO:0005634">
    <property type="term" value="C:nucleus"/>
    <property type="evidence" value="ECO:0007669"/>
    <property type="project" value="UniProtKB-SubCell"/>
</dbReference>
<feature type="compositionally biased region" description="Basic and acidic residues" evidence="8">
    <location>
        <begin position="78"/>
        <end position="89"/>
    </location>
</feature>
<feature type="coiled-coil region" evidence="7">
    <location>
        <begin position="300"/>
        <end position="336"/>
    </location>
</feature>
<keyword evidence="6" id="KW-0539">Nucleus</keyword>
<feature type="compositionally biased region" description="Basic and acidic residues" evidence="8">
    <location>
        <begin position="42"/>
        <end position="52"/>
    </location>
</feature>
<organism evidence="11">
    <name type="scientific">Eutreptiella gymnastica</name>
    <dbReference type="NCBI Taxonomy" id="73025"/>
    <lineage>
        <taxon>Eukaryota</taxon>
        <taxon>Discoba</taxon>
        <taxon>Euglenozoa</taxon>
        <taxon>Euglenida</taxon>
        <taxon>Spirocuta</taxon>
        <taxon>Euglenophyceae</taxon>
        <taxon>Eutreptiales</taxon>
        <taxon>Eutreptiaceae</taxon>
        <taxon>Eutreptiella</taxon>
    </lineage>
</organism>
<feature type="region of interest" description="Disordered" evidence="8">
    <location>
        <begin position="344"/>
        <end position="363"/>
    </location>
</feature>
<evidence type="ECO:0008006" key="12">
    <source>
        <dbReference type="Google" id="ProtNLM"/>
    </source>
</evidence>
<feature type="domain" description="TPX2 central" evidence="10">
    <location>
        <begin position="63"/>
        <end position="192"/>
    </location>
</feature>
<dbReference type="GO" id="GO:0005819">
    <property type="term" value="C:spindle"/>
    <property type="evidence" value="ECO:0007669"/>
    <property type="project" value="UniProtKB-SubCell"/>
</dbReference>
<accession>A0A7S1N3M5</accession>
<name>A0A7S1N3M5_9EUGL</name>
<feature type="region of interest" description="Disordered" evidence="8">
    <location>
        <begin position="1"/>
        <end position="89"/>
    </location>
</feature>
<evidence type="ECO:0000256" key="2">
    <source>
        <dbReference type="ARBA" id="ARBA00004186"/>
    </source>
</evidence>
<evidence type="ECO:0000259" key="9">
    <source>
        <dbReference type="Pfam" id="PF06886"/>
    </source>
</evidence>
<dbReference type="Pfam" id="PF12214">
    <property type="entry name" value="TPX2_importin"/>
    <property type="match status" value="1"/>
</dbReference>
<keyword evidence="5" id="KW-0206">Cytoskeleton</keyword>
<evidence type="ECO:0000256" key="7">
    <source>
        <dbReference type="SAM" id="Coils"/>
    </source>
</evidence>
<reference evidence="11" key="1">
    <citation type="submission" date="2021-01" db="EMBL/GenBank/DDBJ databases">
        <authorList>
            <person name="Corre E."/>
            <person name="Pelletier E."/>
            <person name="Niang G."/>
            <person name="Scheremetjew M."/>
            <person name="Finn R."/>
            <person name="Kale V."/>
            <person name="Holt S."/>
            <person name="Cochrane G."/>
            <person name="Meng A."/>
            <person name="Brown T."/>
            <person name="Cohen L."/>
        </authorList>
    </citation>
    <scope>NUCLEOTIDE SEQUENCE</scope>
    <source>
        <strain evidence="11">NIES-381</strain>
    </source>
</reference>
<evidence type="ECO:0000256" key="4">
    <source>
        <dbReference type="ARBA" id="ARBA00022490"/>
    </source>
</evidence>
<dbReference type="InterPro" id="IPR027330">
    <property type="entry name" value="TPX2_central_dom"/>
</dbReference>
<evidence type="ECO:0000256" key="8">
    <source>
        <dbReference type="SAM" id="MobiDB-lite"/>
    </source>
</evidence>
<dbReference type="InterPro" id="IPR009675">
    <property type="entry name" value="TPX2_fam"/>
</dbReference>
<evidence type="ECO:0000256" key="1">
    <source>
        <dbReference type="ARBA" id="ARBA00004123"/>
    </source>
</evidence>
<feature type="region of interest" description="Disordered" evidence="8">
    <location>
        <begin position="111"/>
        <end position="182"/>
    </location>
</feature>